<accession>A0AAU8MSE6</accession>
<dbReference type="InterPro" id="IPR001584">
    <property type="entry name" value="Integrase_cat-core"/>
</dbReference>
<feature type="region of interest" description="Disordered" evidence="2">
    <location>
        <begin position="342"/>
        <end position="366"/>
    </location>
</feature>
<proteinExistence type="inferred from homology"/>
<dbReference type="GO" id="GO:0003677">
    <property type="term" value="F:DNA binding"/>
    <property type="evidence" value="ECO:0007669"/>
    <property type="project" value="InterPro"/>
</dbReference>
<gene>
    <name evidence="4" type="ORF">ABU614_00840</name>
    <name evidence="5" type="ORF">ABU614_00870</name>
</gene>
<dbReference type="EMBL" id="CP159925">
    <property type="protein sequence ID" value="XCO75382.1"/>
    <property type="molecule type" value="Genomic_DNA"/>
</dbReference>
<dbReference type="InterPro" id="IPR009057">
    <property type="entry name" value="Homeodomain-like_sf"/>
</dbReference>
<dbReference type="GO" id="GO:0004803">
    <property type="term" value="F:transposase activity"/>
    <property type="evidence" value="ECO:0007669"/>
    <property type="project" value="InterPro"/>
</dbReference>
<dbReference type="GO" id="GO:0015074">
    <property type="term" value="P:DNA integration"/>
    <property type="evidence" value="ECO:0007669"/>
    <property type="project" value="InterPro"/>
</dbReference>
<sequence length="366" mass="42353">MKKSKFSEEQIVRILKEVEAGAKVGETCRKHGISEPTYYVWKSKYAGLEVSQLRHLKDVEAELARLKRMYADLALEHHALKDVMSPKALSQARRLELSLAMQTDHGLSARRADRTLRLSRSARHYRPRVRDDGPLIAAIELHLKDNPGHGFGLLFDGALRPQGWGKTRAWRVYTALKLNLPRRGKRRLPERIREPLEVPSAPNHTWSADFMSDALWSGRRFRTFNVNDDFNRESMKIDIDSSLPSARIVRALDELVEVRGAPNRLRLDNGPEFISEALKQWAKRHSVDLVHIQPGKPTQNAYIERFNRTFRTEVLDRFVFTTLDEVRRMAEDWRHRYNHHRPHRSLGGLSPHHYAVANSSPTSTFK</sequence>
<reference evidence="5" key="1">
    <citation type="submission" date="2024-06" db="EMBL/GenBank/DDBJ databases">
        <authorList>
            <person name="Li S."/>
        </authorList>
    </citation>
    <scope>NUCLEOTIDE SEQUENCE</scope>
    <source>
        <strain evidence="5">SR10</strain>
    </source>
</reference>
<comment type="similarity">
    <text evidence="1">Belongs to the transposase 8 family.</text>
</comment>
<dbReference type="Pfam" id="PF13683">
    <property type="entry name" value="rve_3"/>
    <property type="match status" value="1"/>
</dbReference>
<dbReference type="InterPro" id="IPR048020">
    <property type="entry name" value="Transpos_IS3"/>
</dbReference>
<evidence type="ECO:0000259" key="3">
    <source>
        <dbReference type="PROSITE" id="PS50994"/>
    </source>
</evidence>
<dbReference type="Gene3D" id="3.30.420.10">
    <property type="entry name" value="Ribonuclease H-like superfamily/Ribonuclease H"/>
    <property type="match status" value="1"/>
</dbReference>
<feature type="domain" description="Integrase catalytic" evidence="3">
    <location>
        <begin position="198"/>
        <end position="359"/>
    </location>
</feature>
<name>A0AAU8MSE6_9GAMM</name>
<dbReference type="Pfam" id="PF01527">
    <property type="entry name" value="HTH_Tnp_1"/>
    <property type="match status" value="1"/>
</dbReference>
<dbReference type="EMBL" id="CP159925">
    <property type="protein sequence ID" value="XCO75376.1"/>
    <property type="molecule type" value="Genomic_DNA"/>
</dbReference>
<dbReference type="InterPro" id="IPR036397">
    <property type="entry name" value="RNaseH_sf"/>
</dbReference>
<dbReference type="InterPro" id="IPR002514">
    <property type="entry name" value="Transposase_8"/>
</dbReference>
<dbReference type="PROSITE" id="PS50994">
    <property type="entry name" value="INTEGRASE"/>
    <property type="match status" value="1"/>
</dbReference>
<evidence type="ECO:0000313" key="5">
    <source>
        <dbReference type="EMBL" id="XCO75382.1"/>
    </source>
</evidence>
<dbReference type="PANTHER" id="PTHR47515:SF2">
    <property type="entry name" value="INTEGRASE CORE DOMAIN PROTEIN"/>
    <property type="match status" value="1"/>
</dbReference>
<dbReference type="SUPFAM" id="SSF46689">
    <property type="entry name" value="Homeodomain-like"/>
    <property type="match status" value="1"/>
</dbReference>
<evidence type="ECO:0000256" key="1">
    <source>
        <dbReference type="ARBA" id="ARBA00009964"/>
    </source>
</evidence>
<dbReference type="GO" id="GO:0006313">
    <property type="term" value="P:DNA transposition"/>
    <property type="evidence" value="ECO:0007669"/>
    <property type="project" value="InterPro"/>
</dbReference>
<dbReference type="PANTHER" id="PTHR47515">
    <property type="entry name" value="LOW CALCIUM RESPONSE LOCUS PROTEIN T"/>
    <property type="match status" value="1"/>
</dbReference>
<dbReference type="NCBIfam" id="NF033516">
    <property type="entry name" value="transpos_IS3"/>
    <property type="match status" value="1"/>
</dbReference>
<dbReference type="InterPro" id="IPR012337">
    <property type="entry name" value="RNaseH-like_sf"/>
</dbReference>
<feature type="compositionally biased region" description="Polar residues" evidence="2">
    <location>
        <begin position="357"/>
        <end position="366"/>
    </location>
</feature>
<dbReference type="RefSeq" id="WP_363798340.1">
    <property type="nucleotide sequence ID" value="NZ_CP159925.1"/>
</dbReference>
<evidence type="ECO:0000313" key="4">
    <source>
        <dbReference type="EMBL" id="XCO75376.1"/>
    </source>
</evidence>
<organism evidence="5">
    <name type="scientific">Lysobacter firmicutimachus</name>
    <dbReference type="NCBI Taxonomy" id="1792846"/>
    <lineage>
        <taxon>Bacteria</taxon>
        <taxon>Pseudomonadati</taxon>
        <taxon>Pseudomonadota</taxon>
        <taxon>Gammaproteobacteria</taxon>
        <taxon>Lysobacterales</taxon>
        <taxon>Lysobacteraceae</taxon>
        <taxon>Lysobacter</taxon>
    </lineage>
</organism>
<protein>
    <submittedName>
        <fullName evidence="5">IS3 family transposase</fullName>
    </submittedName>
</protein>
<dbReference type="SUPFAM" id="SSF53098">
    <property type="entry name" value="Ribonuclease H-like"/>
    <property type="match status" value="1"/>
</dbReference>
<dbReference type="AlphaFoldDB" id="A0AAU8MSE6"/>
<evidence type="ECO:0000256" key="2">
    <source>
        <dbReference type="SAM" id="MobiDB-lite"/>
    </source>
</evidence>